<evidence type="ECO:0000313" key="1">
    <source>
        <dbReference type="EMBL" id="ERZ96194.1"/>
    </source>
</evidence>
<dbReference type="InterPro" id="IPR036875">
    <property type="entry name" value="Znf_CCHC_sf"/>
</dbReference>
<dbReference type="HOGENOM" id="CLU_2723499_0_0_1"/>
<dbReference type="VEuPathDB" id="FungiDB:RhiirFUN_026504"/>
<dbReference type="EMBL" id="KI300649">
    <property type="protein sequence ID" value="ERZ96194.1"/>
    <property type="molecule type" value="Genomic_DNA"/>
</dbReference>
<sequence length="72" mass="8328">MEIEVAQTVQRNDITEFAHTISNPISIRIKDLELNEGIEEEGKSKLRWCEVCEVCNREGHNARTCSNKKRLN</sequence>
<dbReference type="SUPFAM" id="SSF57756">
    <property type="entry name" value="Retrovirus zinc finger-like domains"/>
    <property type="match status" value="1"/>
</dbReference>
<dbReference type="GO" id="GO:0003676">
    <property type="term" value="F:nucleic acid binding"/>
    <property type="evidence" value="ECO:0007669"/>
    <property type="project" value="InterPro"/>
</dbReference>
<accession>U9SJZ1</accession>
<organism evidence="1">
    <name type="scientific">Rhizophagus irregularis (strain DAOM 181602 / DAOM 197198 / MUCL 43194)</name>
    <name type="common">Arbuscular mycorrhizal fungus</name>
    <name type="synonym">Glomus intraradices</name>
    <dbReference type="NCBI Taxonomy" id="747089"/>
    <lineage>
        <taxon>Eukaryota</taxon>
        <taxon>Fungi</taxon>
        <taxon>Fungi incertae sedis</taxon>
        <taxon>Mucoromycota</taxon>
        <taxon>Glomeromycotina</taxon>
        <taxon>Glomeromycetes</taxon>
        <taxon>Glomerales</taxon>
        <taxon>Glomeraceae</taxon>
        <taxon>Rhizophagus</taxon>
    </lineage>
</organism>
<proteinExistence type="predicted"/>
<dbReference type="GO" id="GO:0008270">
    <property type="term" value="F:zinc ion binding"/>
    <property type="evidence" value="ECO:0007669"/>
    <property type="project" value="InterPro"/>
</dbReference>
<reference evidence="1" key="1">
    <citation type="submission" date="2013-07" db="EMBL/GenBank/DDBJ databases">
        <title>The genome of an arbuscular mycorrhizal fungus provides insights into the evolution of the oldest plant symbiosis.</title>
        <authorList>
            <consortium name="DOE Joint Genome Institute"/>
            <person name="Tisserant E."/>
            <person name="Malbreil M."/>
            <person name="Kuo A."/>
            <person name="Kohler A."/>
            <person name="Symeonidi A."/>
            <person name="Balestrini R."/>
            <person name="Charron P."/>
            <person name="Duensing N."/>
            <person name="Frei-dit-Frey N."/>
            <person name="Gianinazzi-Pearson V."/>
            <person name="Gilbert B."/>
            <person name="Handa Y."/>
            <person name="Hijri M."/>
            <person name="Kaul R."/>
            <person name="Kawaguchi M."/>
            <person name="Krajinski F."/>
            <person name="Lammers P."/>
            <person name="Lapierre D."/>
            <person name="Masclaux F.G."/>
            <person name="Murat C."/>
            <person name="Morin E."/>
            <person name="Ndikumana S."/>
            <person name="Pagni M."/>
            <person name="Petitpierre D."/>
            <person name="Requena N."/>
            <person name="Rosikiewicz P."/>
            <person name="Riley R."/>
            <person name="Saito K."/>
            <person name="San Clemente H."/>
            <person name="Shapiro H."/>
            <person name="van Tuinen D."/>
            <person name="Becard G."/>
            <person name="Bonfante P."/>
            <person name="Paszkowski U."/>
            <person name="Shachar-Hill Y."/>
            <person name="Young J.P."/>
            <person name="Sanders I.R."/>
            <person name="Henrissat B."/>
            <person name="Rensing S.A."/>
            <person name="Grigoriev I.V."/>
            <person name="Corradi N."/>
            <person name="Roux C."/>
            <person name="Martin F."/>
        </authorList>
    </citation>
    <scope>NUCLEOTIDE SEQUENCE</scope>
    <source>
        <strain evidence="1">DAOM 197198</strain>
    </source>
</reference>
<gene>
    <name evidence="1" type="ORF">GLOINDRAFT_12870</name>
</gene>
<dbReference type="AlphaFoldDB" id="U9SJZ1"/>
<protein>
    <submittedName>
        <fullName evidence="1">Uncharacterized protein</fullName>
    </submittedName>
</protein>
<name>U9SJZ1_RHIID</name>